<dbReference type="EMBL" id="CP025938">
    <property type="protein sequence ID" value="AUS05396.1"/>
    <property type="molecule type" value="Genomic_DNA"/>
</dbReference>
<reference evidence="2" key="1">
    <citation type="submission" date="2018-01" db="EMBL/GenBank/DDBJ databases">
        <title>Complete genome of Tamlana sp. UJ94.</title>
        <authorList>
            <person name="Jung J."/>
            <person name="Chung D."/>
            <person name="Bae S.S."/>
            <person name="Baek K."/>
        </authorList>
    </citation>
    <scope>NUCLEOTIDE SEQUENCE [LARGE SCALE GENOMIC DNA]</scope>
    <source>
        <strain evidence="2">UJ94</strain>
    </source>
</reference>
<evidence type="ECO:0000313" key="1">
    <source>
        <dbReference type="EMBL" id="AUS05396.1"/>
    </source>
</evidence>
<proteinExistence type="predicted"/>
<dbReference type="KEGG" id="taj:C1A40_07870"/>
<accession>A0A2I7SHM2</accession>
<protein>
    <submittedName>
        <fullName evidence="1">Uncharacterized protein</fullName>
    </submittedName>
</protein>
<organism evidence="1 2">
    <name type="scientific">Pseudotamlana carrageenivorans</name>
    <dbReference type="NCBI Taxonomy" id="2069432"/>
    <lineage>
        <taxon>Bacteria</taxon>
        <taxon>Pseudomonadati</taxon>
        <taxon>Bacteroidota</taxon>
        <taxon>Flavobacteriia</taxon>
        <taxon>Flavobacteriales</taxon>
        <taxon>Flavobacteriaceae</taxon>
        <taxon>Pseudotamlana</taxon>
    </lineage>
</organism>
<evidence type="ECO:0000313" key="2">
    <source>
        <dbReference type="Proteomes" id="UP000236592"/>
    </source>
</evidence>
<sequence length="240" mass="26826">MKVKNTTATYNKIWLNLTNNFGGFNQILIGYVPGATNNDDGLAYDINKYPKGLTSIYSLIPSEGSKKYSVQGKKINRLSKTEVIPLGFICADASLDYQIALDHFEGDFLNSNSIYLKDHLENKIHDLKSGAYTFNATQGAFNDRFQVIFEDSRLSVIDNELDLNALQIISLENNQVQFNTATNQTIKTIKIFDLVGIQLYHLEGDSNSEIYDLPRLSVVFIAKVALSNGNIITKKGIKNN</sequence>
<dbReference type="OrthoDB" id="1652165at2"/>
<name>A0A2I7SHM2_9FLAO</name>
<keyword evidence="2" id="KW-1185">Reference proteome</keyword>
<dbReference type="Proteomes" id="UP000236592">
    <property type="component" value="Chromosome"/>
</dbReference>
<gene>
    <name evidence="1" type="ORF">C1A40_07870</name>
</gene>
<dbReference type="AlphaFoldDB" id="A0A2I7SHM2"/>
<dbReference type="RefSeq" id="WP_102995433.1">
    <property type="nucleotide sequence ID" value="NZ_CP025938.1"/>
</dbReference>